<evidence type="ECO:0000256" key="1">
    <source>
        <dbReference type="SAM" id="MobiDB-lite"/>
    </source>
</evidence>
<keyword evidence="4" id="KW-1185">Reference proteome</keyword>
<gene>
    <name evidence="2" type="ORF">RhiirA4_519873</name>
    <name evidence="3" type="ORF">RhiirA4_522581</name>
</gene>
<feature type="compositionally biased region" description="Low complexity" evidence="1">
    <location>
        <begin position="90"/>
        <end position="107"/>
    </location>
</feature>
<evidence type="ECO:0000313" key="3">
    <source>
        <dbReference type="EMBL" id="PKY47443.1"/>
    </source>
</evidence>
<reference evidence="3 4" key="1">
    <citation type="submission" date="2015-10" db="EMBL/GenBank/DDBJ databases">
        <title>Genome analyses suggest a sexual origin of heterokaryosis in a supposedly ancient asexual fungus.</title>
        <authorList>
            <person name="Ropars J."/>
            <person name="Sedzielewska K."/>
            <person name="Noel J."/>
            <person name="Charron P."/>
            <person name="Farinelli L."/>
            <person name="Marton T."/>
            <person name="Kruger M."/>
            <person name="Pelin A."/>
            <person name="Brachmann A."/>
            <person name="Corradi N."/>
        </authorList>
    </citation>
    <scope>NUCLEOTIDE SEQUENCE [LARGE SCALE GENOMIC DNA]</scope>
    <source>
        <strain evidence="3 4">A4</strain>
    </source>
</reference>
<dbReference type="EMBL" id="LLXI01000545">
    <property type="protein sequence ID" value="PKY47443.1"/>
    <property type="molecule type" value="Genomic_DNA"/>
</dbReference>
<feature type="region of interest" description="Disordered" evidence="1">
    <location>
        <begin position="77"/>
        <end position="107"/>
    </location>
</feature>
<name>A0A2I1GLE1_9GLOM</name>
<protein>
    <submittedName>
        <fullName evidence="3">Uncharacterized protein</fullName>
    </submittedName>
</protein>
<dbReference type="AlphaFoldDB" id="A0A2I1GLE1"/>
<evidence type="ECO:0000313" key="4">
    <source>
        <dbReference type="Proteomes" id="UP000234323"/>
    </source>
</evidence>
<dbReference type="Proteomes" id="UP000234323">
    <property type="component" value="Unassembled WGS sequence"/>
</dbReference>
<dbReference type="EMBL" id="LLXI01000459">
    <property type="protein sequence ID" value="PKY46508.1"/>
    <property type="molecule type" value="Genomic_DNA"/>
</dbReference>
<sequence length="150" mass="17440">MTNRPNKKCKIKKKIPNISNEEYKIKKKKSENGFISFHRIAKVYYSHLLPYQQTKYNQAKIRYGSYKKGMLPYTQLNLTSSDENHETQTSDDSSQTSDDSSQTSDDSLSSEEFLAGFLNMQESIKMKTDNIFIHELQRYSLIIINHTVPS</sequence>
<accession>A0A2I1GLE1</accession>
<organism evidence="3 4">
    <name type="scientific">Rhizophagus irregularis</name>
    <dbReference type="NCBI Taxonomy" id="588596"/>
    <lineage>
        <taxon>Eukaryota</taxon>
        <taxon>Fungi</taxon>
        <taxon>Fungi incertae sedis</taxon>
        <taxon>Mucoromycota</taxon>
        <taxon>Glomeromycotina</taxon>
        <taxon>Glomeromycetes</taxon>
        <taxon>Glomerales</taxon>
        <taxon>Glomeraceae</taxon>
        <taxon>Rhizophagus</taxon>
    </lineage>
</organism>
<evidence type="ECO:0000313" key="2">
    <source>
        <dbReference type="EMBL" id="PKY46508.1"/>
    </source>
</evidence>
<proteinExistence type="predicted"/>
<comment type="caution">
    <text evidence="3">The sequence shown here is derived from an EMBL/GenBank/DDBJ whole genome shotgun (WGS) entry which is preliminary data.</text>
</comment>